<protein>
    <submittedName>
        <fullName evidence="2">Uncharacterized protein</fullName>
    </submittedName>
</protein>
<sequence length="95" mass="10404">MGNIVYDPDEDKCRDMRHLAVNFANWVGFGPAVPASSPDVTPTTTLQRSTIDEEVDDAFTSSPSTLKADSEEDEKLPVSHDSSPDAEKMSFEIVD</sequence>
<feature type="region of interest" description="Disordered" evidence="1">
    <location>
        <begin position="32"/>
        <end position="95"/>
    </location>
</feature>
<dbReference type="AlphaFoldDB" id="A0A139GVL0"/>
<dbReference type="EMBL" id="LFZN01000311">
    <property type="protein sequence ID" value="KXS94223.1"/>
    <property type="molecule type" value="Genomic_DNA"/>
</dbReference>
<accession>A0A139GVL0</accession>
<proteinExistence type="predicted"/>
<keyword evidence="3" id="KW-1185">Reference proteome</keyword>
<feature type="compositionally biased region" description="Polar residues" evidence="1">
    <location>
        <begin position="38"/>
        <end position="49"/>
    </location>
</feature>
<organism evidence="2 3">
    <name type="scientific">Pseudocercospora eumusae</name>
    <dbReference type="NCBI Taxonomy" id="321146"/>
    <lineage>
        <taxon>Eukaryota</taxon>
        <taxon>Fungi</taxon>
        <taxon>Dikarya</taxon>
        <taxon>Ascomycota</taxon>
        <taxon>Pezizomycotina</taxon>
        <taxon>Dothideomycetes</taxon>
        <taxon>Dothideomycetidae</taxon>
        <taxon>Mycosphaerellales</taxon>
        <taxon>Mycosphaerellaceae</taxon>
        <taxon>Pseudocercospora</taxon>
    </lineage>
</organism>
<name>A0A139GVL0_9PEZI</name>
<evidence type="ECO:0000313" key="2">
    <source>
        <dbReference type="EMBL" id="KXS94223.1"/>
    </source>
</evidence>
<evidence type="ECO:0000256" key="1">
    <source>
        <dbReference type="SAM" id="MobiDB-lite"/>
    </source>
</evidence>
<gene>
    <name evidence="2" type="ORF">AC578_10710</name>
</gene>
<comment type="caution">
    <text evidence="2">The sequence shown here is derived from an EMBL/GenBank/DDBJ whole genome shotgun (WGS) entry which is preliminary data.</text>
</comment>
<dbReference type="STRING" id="321146.A0A139GVL0"/>
<dbReference type="Proteomes" id="UP000070133">
    <property type="component" value="Unassembled WGS sequence"/>
</dbReference>
<feature type="compositionally biased region" description="Basic and acidic residues" evidence="1">
    <location>
        <begin position="75"/>
        <end position="95"/>
    </location>
</feature>
<reference evidence="2 3" key="1">
    <citation type="submission" date="2015-07" db="EMBL/GenBank/DDBJ databases">
        <title>Comparative genomics of the Sigatoka disease complex on banana suggests a link between parallel evolutionary changes in Pseudocercospora fijiensis and Pseudocercospora eumusae and increased virulence on the banana host.</title>
        <authorList>
            <person name="Chang T.-C."/>
            <person name="Salvucci A."/>
            <person name="Crous P.W."/>
            <person name="Stergiopoulos I."/>
        </authorList>
    </citation>
    <scope>NUCLEOTIDE SEQUENCE [LARGE SCALE GENOMIC DNA]</scope>
    <source>
        <strain evidence="2 3">CBS 114824</strain>
    </source>
</reference>
<evidence type="ECO:0000313" key="3">
    <source>
        <dbReference type="Proteomes" id="UP000070133"/>
    </source>
</evidence>